<dbReference type="EMBL" id="CAMAPE010000033">
    <property type="protein sequence ID" value="CAH9095608.1"/>
    <property type="molecule type" value="Genomic_DNA"/>
</dbReference>
<dbReference type="Proteomes" id="UP001152484">
    <property type="component" value="Unassembled WGS sequence"/>
</dbReference>
<gene>
    <name evidence="1" type="ORF">CEURO_LOCUS13172</name>
</gene>
<dbReference type="OrthoDB" id="10412481at2759"/>
<organism evidence="1 2">
    <name type="scientific">Cuscuta europaea</name>
    <name type="common">European dodder</name>
    <dbReference type="NCBI Taxonomy" id="41803"/>
    <lineage>
        <taxon>Eukaryota</taxon>
        <taxon>Viridiplantae</taxon>
        <taxon>Streptophyta</taxon>
        <taxon>Embryophyta</taxon>
        <taxon>Tracheophyta</taxon>
        <taxon>Spermatophyta</taxon>
        <taxon>Magnoliopsida</taxon>
        <taxon>eudicotyledons</taxon>
        <taxon>Gunneridae</taxon>
        <taxon>Pentapetalae</taxon>
        <taxon>asterids</taxon>
        <taxon>lamiids</taxon>
        <taxon>Solanales</taxon>
        <taxon>Convolvulaceae</taxon>
        <taxon>Cuscuteae</taxon>
        <taxon>Cuscuta</taxon>
        <taxon>Cuscuta subgen. Cuscuta</taxon>
    </lineage>
</organism>
<reference evidence="1" key="1">
    <citation type="submission" date="2022-07" db="EMBL/GenBank/DDBJ databases">
        <authorList>
            <person name="Macas J."/>
            <person name="Novak P."/>
            <person name="Neumann P."/>
        </authorList>
    </citation>
    <scope>NUCLEOTIDE SEQUENCE</scope>
</reference>
<evidence type="ECO:0000313" key="1">
    <source>
        <dbReference type="EMBL" id="CAH9095608.1"/>
    </source>
</evidence>
<keyword evidence="2" id="KW-1185">Reference proteome</keyword>
<sequence>MRTHCVHLSTVLEWTRQTFDLLHKVLERNSGALLTQEESDLAADLKARDLEIARLLLSNCVLDSFPDEIDHLKCEISVADQIDRGLYYYKRAKFWEDASPHLKRMQDIERDMVKKSVEEDHKQLDHLFFQKCIKEQIEVPIKRHISGHHPRGNRGSRFIYLSLLAPLLKGASSGKKRGIRGAY</sequence>
<protein>
    <submittedName>
        <fullName evidence="1">Uncharacterized protein</fullName>
    </submittedName>
</protein>
<accession>A0A9P1EBY7</accession>
<dbReference type="AlphaFoldDB" id="A0A9P1EBY7"/>
<evidence type="ECO:0000313" key="2">
    <source>
        <dbReference type="Proteomes" id="UP001152484"/>
    </source>
</evidence>
<comment type="caution">
    <text evidence="1">The sequence shown here is derived from an EMBL/GenBank/DDBJ whole genome shotgun (WGS) entry which is preliminary data.</text>
</comment>
<proteinExistence type="predicted"/>
<name>A0A9P1EBY7_CUSEU</name>